<keyword evidence="2" id="KW-1185">Reference proteome</keyword>
<evidence type="ECO:0008006" key="3">
    <source>
        <dbReference type="Google" id="ProtNLM"/>
    </source>
</evidence>
<dbReference type="EMBL" id="JANUGV010000001">
    <property type="protein sequence ID" value="MCS0607816.1"/>
    <property type="molecule type" value="Genomic_DNA"/>
</dbReference>
<sequence length="215" mass="22537">MKMRFLALLLLAGCVSKPVPPSWQTNAHDAIGAFTDAYLSGDTRVADAEFGRARLAASSTGRADEVAQVELVRCAAQAASLVFEGCPGFAGVSVDATAAQSAYAAYLDGRWQGLKPELLPEQHAAVVRGGQIAEVRDPLARLVAVGAAFKAQRLAPGDINVAVDAASAQGWRRPLLTWLGVAAKRAEAVGDTAQLERIRRRIELTSAGPAPAAHK</sequence>
<accession>A0ABT2BHA9</accession>
<evidence type="ECO:0000313" key="2">
    <source>
        <dbReference type="Proteomes" id="UP001205861"/>
    </source>
</evidence>
<dbReference type="Proteomes" id="UP001205861">
    <property type="component" value="Unassembled WGS sequence"/>
</dbReference>
<reference evidence="1 2" key="1">
    <citation type="submission" date="2022-08" db="EMBL/GenBank/DDBJ databases">
        <title>Reclassification of Massilia species as members of the genera Telluria, Duganella, Pseudoduganella, Mokoshia gen. nov. and Zemynaea gen. nov. using orthogonal and non-orthogonal genome-based approaches.</title>
        <authorList>
            <person name="Bowman J.P."/>
        </authorList>
    </citation>
    <scope>NUCLEOTIDE SEQUENCE [LARGE SCALE GENOMIC DNA]</scope>
    <source>
        <strain evidence="1 2">JCM 31607</strain>
    </source>
</reference>
<proteinExistence type="predicted"/>
<gene>
    <name evidence="1" type="ORF">NX773_06525</name>
</gene>
<comment type="caution">
    <text evidence="1">The sequence shown here is derived from an EMBL/GenBank/DDBJ whole genome shotgun (WGS) entry which is preliminary data.</text>
</comment>
<name>A0ABT2BHA9_9BURK</name>
<organism evidence="1 2">
    <name type="scientific">Massilia solisilvae</name>
    <dbReference type="NCBI Taxonomy" id="1811225"/>
    <lineage>
        <taxon>Bacteria</taxon>
        <taxon>Pseudomonadati</taxon>
        <taxon>Pseudomonadota</taxon>
        <taxon>Betaproteobacteria</taxon>
        <taxon>Burkholderiales</taxon>
        <taxon>Oxalobacteraceae</taxon>
        <taxon>Telluria group</taxon>
        <taxon>Massilia</taxon>
    </lineage>
</organism>
<evidence type="ECO:0000313" key="1">
    <source>
        <dbReference type="EMBL" id="MCS0607816.1"/>
    </source>
</evidence>
<protein>
    <recommendedName>
        <fullName evidence="3">Lipoprotein</fullName>
    </recommendedName>
</protein>